<accession>A0ABW2FLR3</accession>
<protein>
    <submittedName>
        <fullName evidence="1">Uncharacterized protein</fullName>
    </submittedName>
</protein>
<gene>
    <name evidence="1" type="ORF">ACFQMG_01270</name>
</gene>
<dbReference type="Proteomes" id="UP001596435">
    <property type="component" value="Unassembled WGS sequence"/>
</dbReference>
<organism evidence="1 2">
    <name type="scientific">Kitasatospora paranensis</name>
    <dbReference type="NCBI Taxonomy" id="258053"/>
    <lineage>
        <taxon>Bacteria</taxon>
        <taxon>Bacillati</taxon>
        <taxon>Actinomycetota</taxon>
        <taxon>Actinomycetes</taxon>
        <taxon>Kitasatosporales</taxon>
        <taxon>Streptomycetaceae</taxon>
        <taxon>Kitasatospora</taxon>
    </lineage>
</organism>
<evidence type="ECO:0000313" key="2">
    <source>
        <dbReference type="Proteomes" id="UP001596435"/>
    </source>
</evidence>
<dbReference type="RefSeq" id="WP_380230252.1">
    <property type="nucleotide sequence ID" value="NZ_JBHSVH010000002.1"/>
</dbReference>
<reference evidence="2" key="1">
    <citation type="journal article" date="2019" name="Int. J. Syst. Evol. Microbiol.">
        <title>The Global Catalogue of Microorganisms (GCM) 10K type strain sequencing project: providing services to taxonomists for standard genome sequencing and annotation.</title>
        <authorList>
            <consortium name="The Broad Institute Genomics Platform"/>
            <consortium name="The Broad Institute Genome Sequencing Center for Infectious Disease"/>
            <person name="Wu L."/>
            <person name="Ma J."/>
        </authorList>
    </citation>
    <scope>NUCLEOTIDE SEQUENCE [LARGE SCALE GENOMIC DNA]</scope>
    <source>
        <strain evidence="2">CGMCC 1.12859</strain>
    </source>
</reference>
<sequence>MTCGWWTGRRDALLGALARELLLWGEDVLDDPGAGEIATLLADIAERAAADRRDPVLGEAARLLDRAARECARADRFLGGFLPQVVRHLRTALGLLRQARQELMDRQVDHGGAPVAR</sequence>
<proteinExistence type="predicted"/>
<dbReference type="EMBL" id="JBHTAJ010000002">
    <property type="protein sequence ID" value="MFC7178188.1"/>
    <property type="molecule type" value="Genomic_DNA"/>
</dbReference>
<keyword evidence="2" id="KW-1185">Reference proteome</keyword>
<evidence type="ECO:0000313" key="1">
    <source>
        <dbReference type="EMBL" id="MFC7178188.1"/>
    </source>
</evidence>
<name>A0ABW2FLR3_9ACTN</name>
<comment type="caution">
    <text evidence="1">The sequence shown here is derived from an EMBL/GenBank/DDBJ whole genome shotgun (WGS) entry which is preliminary data.</text>
</comment>